<comment type="caution">
    <text evidence="2">The sequence shown here is derived from an EMBL/GenBank/DDBJ whole genome shotgun (WGS) entry which is preliminary data.</text>
</comment>
<feature type="compositionally biased region" description="Basic and acidic residues" evidence="1">
    <location>
        <begin position="169"/>
        <end position="179"/>
    </location>
</feature>
<accession>A0A2K3KXW8</accession>
<evidence type="ECO:0000313" key="2">
    <source>
        <dbReference type="EMBL" id="PNX71123.1"/>
    </source>
</evidence>
<proteinExistence type="predicted"/>
<organism evidence="2 3">
    <name type="scientific">Trifolium pratense</name>
    <name type="common">Red clover</name>
    <dbReference type="NCBI Taxonomy" id="57577"/>
    <lineage>
        <taxon>Eukaryota</taxon>
        <taxon>Viridiplantae</taxon>
        <taxon>Streptophyta</taxon>
        <taxon>Embryophyta</taxon>
        <taxon>Tracheophyta</taxon>
        <taxon>Spermatophyta</taxon>
        <taxon>Magnoliopsida</taxon>
        <taxon>eudicotyledons</taxon>
        <taxon>Gunneridae</taxon>
        <taxon>Pentapetalae</taxon>
        <taxon>rosids</taxon>
        <taxon>fabids</taxon>
        <taxon>Fabales</taxon>
        <taxon>Fabaceae</taxon>
        <taxon>Papilionoideae</taxon>
        <taxon>50 kb inversion clade</taxon>
        <taxon>NPAAA clade</taxon>
        <taxon>Hologalegina</taxon>
        <taxon>IRL clade</taxon>
        <taxon>Trifolieae</taxon>
        <taxon>Trifolium</taxon>
    </lineage>
</organism>
<name>A0A2K3KXW8_TRIPR</name>
<evidence type="ECO:0000256" key="1">
    <source>
        <dbReference type="SAM" id="MobiDB-lite"/>
    </source>
</evidence>
<reference evidence="2 3" key="2">
    <citation type="journal article" date="2017" name="Front. Plant Sci.">
        <title>Gene Classification and Mining of Molecular Markers Useful in Red Clover (Trifolium pratense) Breeding.</title>
        <authorList>
            <person name="Istvanek J."/>
            <person name="Dluhosova J."/>
            <person name="Dluhos P."/>
            <person name="Patkova L."/>
            <person name="Nedelnik J."/>
            <person name="Repkova J."/>
        </authorList>
    </citation>
    <scope>NUCLEOTIDE SEQUENCE [LARGE SCALE GENOMIC DNA]</scope>
    <source>
        <strain evidence="3">cv. Tatra</strain>
        <tissue evidence="2">Young leaves</tissue>
    </source>
</reference>
<feature type="region of interest" description="Disordered" evidence="1">
    <location>
        <begin position="157"/>
        <end position="179"/>
    </location>
</feature>
<dbReference type="AlphaFoldDB" id="A0A2K3KXW8"/>
<protein>
    <submittedName>
        <fullName evidence="2">Uncharacterized protein</fullName>
    </submittedName>
</protein>
<gene>
    <name evidence="2" type="ORF">L195_g026994</name>
</gene>
<evidence type="ECO:0000313" key="3">
    <source>
        <dbReference type="Proteomes" id="UP000236291"/>
    </source>
</evidence>
<reference evidence="2 3" key="1">
    <citation type="journal article" date="2014" name="Am. J. Bot.">
        <title>Genome assembly and annotation for red clover (Trifolium pratense; Fabaceae).</title>
        <authorList>
            <person name="Istvanek J."/>
            <person name="Jaros M."/>
            <person name="Krenek A."/>
            <person name="Repkova J."/>
        </authorList>
    </citation>
    <scope>NUCLEOTIDE SEQUENCE [LARGE SCALE GENOMIC DNA]</scope>
    <source>
        <strain evidence="3">cv. Tatra</strain>
        <tissue evidence="2">Young leaves</tissue>
    </source>
</reference>
<dbReference type="Proteomes" id="UP000236291">
    <property type="component" value="Unassembled WGS sequence"/>
</dbReference>
<sequence length="179" mass="20106">MAPSEKTMQTKSFAQGIISTLVSGYNLMLQRIQSIQVSNMRRLLSSEVDLTPNGVAAEKEDDGAIIVHTLEQEGNVLSDAMISATHVLTQHNVMFSTDFGRDILETMQNVMILPDEDFDGVVRVDLQLIKQAWTDKEKGETPFITVISKSQRKKIKQLARSRGQPYNTRSRDNTSHELL</sequence>
<dbReference type="EMBL" id="ASHM01022912">
    <property type="protein sequence ID" value="PNX71123.1"/>
    <property type="molecule type" value="Genomic_DNA"/>
</dbReference>